<feature type="region of interest" description="Disordered" evidence="1">
    <location>
        <begin position="1"/>
        <end position="81"/>
    </location>
</feature>
<evidence type="ECO:0000313" key="4">
    <source>
        <dbReference type="Proteomes" id="UP000197138"/>
    </source>
</evidence>
<evidence type="ECO:0000313" key="5">
    <source>
        <dbReference type="Proteomes" id="UP000233551"/>
    </source>
</evidence>
<accession>A0A218WHX0</accession>
<dbReference type="EMBL" id="MTKT01004293">
    <property type="protein sequence ID" value="OWM72427.1"/>
    <property type="molecule type" value="Genomic_DNA"/>
</dbReference>
<name>A0A218WHX0_PUNGR</name>
<feature type="compositionally biased region" description="Polar residues" evidence="1">
    <location>
        <begin position="56"/>
        <end position="70"/>
    </location>
</feature>
<reference evidence="4" key="1">
    <citation type="journal article" date="2017" name="Plant J.">
        <title>The pomegranate (Punica granatum L.) genome and the genomics of punicalagin biosynthesis.</title>
        <authorList>
            <person name="Qin G."/>
            <person name="Xu C."/>
            <person name="Ming R."/>
            <person name="Tang H."/>
            <person name="Guyot R."/>
            <person name="Kramer E.M."/>
            <person name="Hu Y."/>
            <person name="Yi X."/>
            <person name="Qi Y."/>
            <person name="Xu X."/>
            <person name="Gao Z."/>
            <person name="Pan H."/>
            <person name="Jian J."/>
            <person name="Tian Y."/>
            <person name="Yue Z."/>
            <person name="Xu Y."/>
        </authorList>
    </citation>
    <scope>NUCLEOTIDE SEQUENCE [LARGE SCALE GENOMIC DNA]</scope>
    <source>
        <strain evidence="4">cv. Dabenzi</strain>
    </source>
</reference>
<sequence>MDLEIATDRGSSGSSSYLKLGQPESHIPRPISPETQPEAHASRWAEGIGQPAPVQPMSSDSSQGLSNGQRTRGKCRGVGID</sequence>
<protein>
    <submittedName>
        <fullName evidence="2">Uncharacterized protein</fullName>
    </submittedName>
</protein>
<organism evidence="2 4">
    <name type="scientific">Punica granatum</name>
    <name type="common">Pomegranate</name>
    <dbReference type="NCBI Taxonomy" id="22663"/>
    <lineage>
        <taxon>Eukaryota</taxon>
        <taxon>Viridiplantae</taxon>
        <taxon>Streptophyta</taxon>
        <taxon>Embryophyta</taxon>
        <taxon>Tracheophyta</taxon>
        <taxon>Spermatophyta</taxon>
        <taxon>Magnoliopsida</taxon>
        <taxon>eudicotyledons</taxon>
        <taxon>Gunneridae</taxon>
        <taxon>Pentapetalae</taxon>
        <taxon>rosids</taxon>
        <taxon>malvids</taxon>
        <taxon>Myrtales</taxon>
        <taxon>Lythraceae</taxon>
        <taxon>Punica</taxon>
    </lineage>
</organism>
<dbReference type="Proteomes" id="UP000233551">
    <property type="component" value="Unassembled WGS sequence"/>
</dbReference>
<reference evidence="2" key="2">
    <citation type="submission" date="2017-06" db="EMBL/GenBank/DDBJ databases">
        <title>The pomegranate genome and the genomics of punicalagin biosynthesis.</title>
        <authorList>
            <person name="Xu C."/>
        </authorList>
    </citation>
    <scope>NUCLEOTIDE SEQUENCE [LARGE SCALE GENOMIC DNA]</scope>
    <source>
        <tissue evidence="2">Fresh leaf</tissue>
    </source>
</reference>
<proteinExistence type="predicted"/>
<dbReference type="Proteomes" id="UP000197138">
    <property type="component" value="Unassembled WGS sequence"/>
</dbReference>
<gene>
    <name evidence="2" type="ORF">CDL15_Pgr018312</name>
    <name evidence="3" type="ORF">CRG98_003496</name>
</gene>
<evidence type="ECO:0000313" key="2">
    <source>
        <dbReference type="EMBL" id="OWM72427.1"/>
    </source>
</evidence>
<dbReference type="EMBL" id="PGOL01000130">
    <property type="protein sequence ID" value="PKI76135.1"/>
    <property type="molecule type" value="Genomic_DNA"/>
</dbReference>
<dbReference type="AlphaFoldDB" id="A0A218WHX0"/>
<reference evidence="3 5" key="3">
    <citation type="submission" date="2017-11" db="EMBL/GenBank/DDBJ databases">
        <title>De-novo sequencing of pomegranate (Punica granatum L.) genome.</title>
        <authorList>
            <person name="Akparov Z."/>
            <person name="Amiraslanov A."/>
            <person name="Hajiyeva S."/>
            <person name="Abbasov M."/>
            <person name="Kaur K."/>
            <person name="Hamwieh A."/>
            <person name="Solovyev V."/>
            <person name="Salamov A."/>
            <person name="Braich B."/>
            <person name="Kosarev P."/>
            <person name="Mahmoud A."/>
            <person name="Hajiyev E."/>
            <person name="Babayeva S."/>
            <person name="Izzatullayeva V."/>
            <person name="Mammadov A."/>
            <person name="Mammadov A."/>
            <person name="Sharifova S."/>
            <person name="Ojaghi J."/>
            <person name="Eynullazada K."/>
            <person name="Bayramov B."/>
            <person name="Abdulazimova A."/>
            <person name="Shahmuradov I."/>
        </authorList>
    </citation>
    <scope>NUCLEOTIDE SEQUENCE [LARGE SCALE GENOMIC DNA]</scope>
    <source>
        <strain evidence="3">AG2017</strain>
        <strain evidence="5">cv. AG2017</strain>
        <tissue evidence="3">Leaf</tissue>
    </source>
</reference>
<keyword evidence="5" id="KW-1185">Reference proteome</keyword>
<comment type="caution">
    <text evidence="2">The sequence shown here is derived from an EMBL/GenBank/DDBJ whole genome shotgun (WGS) entry which is preliminary data.</text>
</comment>
<evidence type="ECO:0000313" key="3">
    <source>
        <dbReference type="EMBL" id="PKI76135.1"/>
    </source>
</evidence>
<evidence type="ECO:0000256" key="1">
    <source>
        <dbReference type="SAM" id="MobiDB-lite"/>
    </source>
</evidence>